<feature type="domain" description="Large ribosomal subunit protein uL15/eL18" evidence="9">
    <location>
        <begin position="72"/>
        <end position="141"/>
    </location>
</feature>
<evidence type="ECO:0000259" key="9">
    <source>
        <dbReference type="Pfam" id="PF00828"/>
    </source>
</evidence>
<dbReference type="InterPro" id="IPR021131">
    <property type="entry name" value="Ribosomal_uL15/eL18"/>
</dbReference>
<keyword evidence="4 7" id="KW-0689">Ribosomal protein</keyword>
<dbReference type="Gene3D" id="4.10.990.10">
    <property type="match status" value="1"/>
</dbReference>
<dbReference type="PANTHER" id="PTHR11721">
    <property type="entry name" value="60S RIBOSOMAL PROTEIN L27A"/>
    <property type="match status" value="1"/>
</dbReference>
<organism evidence="10 11">
    <name type="scientific">Methanothermococcus okinawensis</name>
    <dbReference type="NCBI Taxonomy" id="155863"/>
    <lineage>
        <taxon>Archaea</taxon>
        <taxon>Methanobacteriati</taxon>
        <taxon>Methanobacteriota</taxon>
        <taxon>Methanomada group</taxon>
        <taxon>Methanococci</taxon>
        <taxon>Methanococcales</taxon>
        <taxon>Methanococcaceae</taxon>
        <taxon>Methanothermococcus</taxon>
    </lineage>
</organism>
<accession>A0A832YTA3</accession>
<comment type="function">
    <text evidence="7">Binds to the 23S rRNA.</text>
</comment>
<dbReference type="SUPFAM" id="SSF52080">
    <property type="entry name" value="Ribosomal proteins L15p and L18e"/>
    <property type="match status" value="1"/>
</dbReference>
<protein>
    <recommendedName>
        <fullName evidence="6 7">Large ribosomal subunit protein uL15</fullName>
    </recommendedName>
</protein>
<name>A0A832YTA3_9EURY</name>
<dbReference type="PROSITE" id="PS00475">
    <property type="entry name" value="RIBOSOMAL_L15"/>
    <property type="match status" value="1"/>
</dbReference>
<evidence type="ECO:0000256" key="3">
    <source>
        <dbReference type="ARBA" id="ARBA00022884"/>
    </source>
</evidence>
<dbReference type="InterPro" id="IPR030878">
    <property type="entry name" value="Ribosomal_uL15"/>
</dbReference>
<keyword evidence="5 7" id="KW-0687">Ribonucleoprotein</keyword>
<dbReference type="Gene3D" id="3.100.10.10">
    <property type="match status" value="1"/>
</dbReference>
<dbReference type="GO" id="GO:0003735">
    <property type="term" value="F:structural constituent of ribosome"/>
    <property type="evidence" value="ECO:0007669"/>
    <property type="project" value="InterPro"/>
</dbReference>
<dbReference type="InterPro" id="IPR027386">
    <property type="entry name" value="Rbsml_uL15_N"/>
</dbReference>
<evidence type="ECO:0000313" key="11">
    <source>
        <dbReference type="Proteomes" id="UP000605144"/>
    </source>
</evidence>
<keyword evidence="3 7" id="KW-0694">RNA-binding</keyword>
<evidence type="ECO:0000256" key="2">
    <source>
        <dbReference type="ARBA" id="ARBA00022730"/>
    </source>
</evidence>
<dbReference type="Pfam" id="PF00828">
    <property type="entry name" value="Ribosomal_L27A"/>
    <property type="match status" value="1"/>
</dbReference>
<evidence type="ECO:0000256" key="1">
    <source>
        <dbReference type="ARBA" id="ARBA00007320"/>
    </source>
</evidence>
<comment type="similarity">
    <text evidence="1 7 8">Belongs to the universal ribosomal protein uL15 family.</text>
</comment>
<dbReference type="HAMAP" id="MF_01341">
    <property type="entry name" value="Ribosomal_uL15"/>
    <property type="match status" value="1"/>
</dbReference>
<dbReference type="InterPro" id="IPR036227">
    <property type="entry name" value="Ribosomal_uL15/eL18_sf"/>
</dbReference>
<proteinExistence type="inferred from homology"/>
<dbReference type="GO" id="GO:0006412">
    <property type="term" value="P:translation"/>
    <property type="evidence" value="ECO:0007669"/>
    <property type="project" value="UniProtKB-UniRule"/>
</dbReference>
<dbReference type="GO" id="GO:0022625">
    <property type="term" value="C:cytosolic large ribosomal subunit"/>
    <property type="evidence" value="ECO:0007669"/>
    <property type="project" value="TreeGrafter"/>
</dbReference>
<keyword evidence="2 7" id="KW-0699">rRNA-binding</keyword>
<dbReference type="GO" id="GO:0019843">
    <property type="term" value="F:rRNA binding"/>
    <property type="evidence" value="ECO:0007669"/>
    <property type="project" value="UniProtKB-UniRule"/>
</dbReference>
<comment type="subunit">
    <text evidence="7">Part of the 50S ribosomal subunit.</text>
</comment>
<evidence type="ECO:0000256" key="6">
    <source>
        <dbReference type="ARBA" id="ARBA00035200"/>
    </source>
</evidence>
<evidence type="ECO:0000256" key="7">
    <source>
        <dbReference type="HAMAP-Rule" id="MF_01341"/>
    </source>
</evidence>
<reference evidence="10" key="1">
    <citation type="journal article" date="2020" name="ISME J.">
        <title>Gammaproteobacteria mediating utilization of methyl-, sulfur- and petroleum organic compounds in deep ocean hydrothermal plumes.</title>
        <authorList>
            <person name="Zhou Z."/>
            <person name="Liu Y."/>
            <person name="Pan J."/>
            <person name="Cron B.R."/>
            <person name="Toner B.M."/>
            <person name="Anantharaman K."/>
            <person name="Breier J.A."/>
            <person name="Dick G.J."/>
            <person name="Li M."/>
        </authorList>
    </citation>
    <scope>NUCLEOTIDE SEQUENCE</scope>
    <source>
        <strain evidence="10">SZUA-1385</strain>
    </source>
</reference>
<dbReference type="EMBL" id="DQSV01000098">
    <property type="protein sequence ID" value="HIP17686.1"/>
    <property type="molecule type" value="Genomic_DNA"/>
</dbReference>
<evidence type="ECO:0000313" key="10">
    <source>
        <dbReference type="EMBL" id="HIP17686.1"/>
    </source>
</evidence>
<evidence type="ECO:0000256" key="5">
    <source>
        <dbReference type="ARBA" id="ARBA00023274"/>
    </source>
</evidence>
<dbReference type="PANTHER" id="PTHR11721:SF3">
    <property type="entry name" value="LARGE RIBOSOMAL SUBUNIT PROTEIN UL15"/>
    <property type="match status" value="1"/>
</dbReference>
<dbReference type="InterPro" id="IPR001196">
    <property type="entry name" value="Ribosomal_uL15_CS"/>
</dbReference>
<dbReference type="Proteomes" id="UP000605144">
    <property type="component" value="Unassembled WGS sequence"/>
</dbReference>
<comment type="caution">
    <text evidence="10">The sequence shown here is derived from an EMBL/GenBank/DDBJ whole genome shotgun (WGS) entry which is preliminary data.</text>
</comment>
<sequence>MIRKSRKITKLRGSRTCGYGAAKKHRGAGHRGGRGLAGGHKHKWLHIVKYMPDHFGKYGFKRHPSLIKKLNTINLGDIDELVSKNKDTFEVEDGKIVVDITKYNYEKVLGKGKLTCPMIIKAVEFSEKAKEKIESTGGEVVEL</sequence>
<evidence type="ECO:0000256" key="8">
    <source>
        <dbReference type="RuleBase" id="RU003888"/>
    </source>
</evidence>
<dbReference type="AlphaFoldDB" id="A0A832YTA3"/>
<gene>
    <name evidence="7" type="primary">rpl15</name>
    <name evidence="10" type="ORF">EYG76_05275</name>
</gene>
<evidence type="ECO:0000256" key="4">
    <source>
        <dbReference type="ARBA" id="ARBA00022980"/>
    </source>
</evidence>